<evidence type="ECO:0000313" key="7">
    <source>
        <dbReference type="Proteomes" id="UP000002415"/>
    </source>
</evidence>
<dbReference type="EMBL" id="CP000771">
    <property type="protein sequence ID" value="ABS60120.1"/>
    <property type="molecule type" value="Genomic_DNA"/>
</dbReference>
<dbReference type="HOGENOM" id="CLU_000604_1_2_0"/>
<evidence type="ECO:0000256" key="4">
    <source>
        <dbReference type="ARBA" id="ARBA00022840"/>
    </source>
</evidence>
<dbReference type="PROSITE" id="PS00211">
    <property type="entry name" value="ABC_TRANSPORTER_1"/>
    <property type="match status" value="1"/>
</dbReference>
<dbReference type="Proteomes" id="UP000002415">
    <property type="component" value="Chromosome"/>
</dbReference>
<evidence type="ECO:0000259" key="5">
    <source>
        <dbReference type="PROSITE" id="PS50893"/>
    </source>
</evidence>
<evidence type="ECO:0000256" key="3">
    <source>
        <dbReference type="ARBA" id="ARBA00022741"/>
    </source>
</evidence>
<keyword evidence="7" id="KW-1185">Reference proteome</keyword>
<dbReference type="InterPro" id="IPR017871">
    <property type="entry name" value="ABC_transporter-like_CS"/>
</dbReference>
<reference evidence="6 7" key="2">
    <citation type="journal article" date="2009" name="Proc. Natl. Acad. Sci. U.S.A.">
        <title>On the chimeric nature, thermophilic origin, and phylogenetic placement of the Thermotogales.</title>
        <authorList>
            <person name="Zhaxybayeva O."/>
            <person name="Swithers K.S."/>
            <person name="Lapierre P."/>
            <person name="Fournier G.P."/>
            <person name="Bickhart D.M."/>
            <person name="DeBoy R.T."/>
            <person name="Nelson K.E."/>
            <person name="Nesbo C.L."/>
            <person name="Doolittle W.F."/>
            <person name="Gogarten J.P."/>
            <person name="Noll K.M."/>
        </authorList>
    </citation>
    <scope>NUCLEOTIDE SEQUENCE [LARGE SCALE GENOMIC DNA]</scope>
    <source>
        <strain evidence="7">ATCC 35602 / DSM 5306 / Rt17-B1</strain>
    </source>
</reference>
<dbReference type="Gene3D" id="3.40.50.300">
    <property type="entry name" value="P-loop containing nucleotide triphosphate hydrolases"/>
    <property type="match status" value="1"/>
</dbReference>
<dbReference type="PANTHER" id="PTHR42711">
    <property type="entry name" value="ABC TRANSPORTER ATP-BINDING PROTEIN"/>
    <property type="match status" value="1"/>
</dbReference>
<feature type="domain" description="ABC transporter" evidence="5">
    <location>
        <begin position="2"/>
        <end position="231"/>
    </location>
</feature>
<dbReference type="InterPro" id="IPR003593">
    <property type="entry name" value="AAA+_ATPase"/>
</dbReference>
<dbReference type="CDD" id="cd03230">
    <property type="entry name" value="ABC_DR_subfamily_A"/>
    <property type="match status" value="1"/>
</dbReference>
<dbReference type="SUPFAM" id="SSF52540">
    <property type="entry name" value="P-loop containing nucleoside triphosphate hydrolases"/>
    <property type="match status" value="1"/>
</dbReference>
<name>A7HJN7_FERNB</name>
<keyword evidence="3" id="KW-0547">Nucleotide-binding</keyword>
<keyword evidence="4" id="KW-0067">ATP-binding</keyword>
<dbReference type="InterPro" id="IPR050763">
    <property type="entry name" value="ABC_transporter_ATP-binding"/>
</dbReference>
<accession>A7HJN7</accession>
<dbReference type="AlphaFoldDB" id="A7HJN7"/>
<dbReference type="GO" id="GO:0005524">
    <property type="term" value="F:ATP binding"/>
    <property type="evidence" value="ECO:0007669"/>
    <property type="project" value="UniProtKB-KW"/>
</dbReference>
<dbReference type="RefSeq" id="WP_011993442.1">
    <property type="nucleotide sequence ID" value="NC_009718.1"/>
</dbReference>
<dbReference type="PANTHER" id="PTHR42711:SF5">
    <property type="entry name" value="ABC TRANSPORTER ATP-BINDING PROTEIN NATA"/>
    <property type="match status" value="1"/>
</dbReference>
<comment type="similarity">
    <text evidence="1">Belongs to the ABC transporter superfamily.</text>
</comment>
<organism evidence="6 7">
    <name type="scientific">Fervidobacterium nodosum (strain ATCC 35602 / DSM 5306 / Rt17-B1)</name>
    <dbReference type="NCBI Taxonomy" id="381764"/>
    <lineage>
        <taxon>Bacteria</taxon>
        <taxon>Thermotogati</taxon>
        <taxon>Thermotogota</taxon>
        <taxon>Thermotogae</taxon>
        <taxon>Thermotogales</taxon>
        <taxon>Fervidobacteriaceae</taxon>
        <taxon>Fervidobacterium</taxon>
    </lineage>
</organism>
<dbReference type="STRING" id="381764.Fnod_0254"/>
<keyword evidence="2" id="KW-0813">Transport</keyword>
<evidence type="ECO:0000256" key="2">
    <source>
        <dbReference type="ARBA" id="ARBA00022448"/>
    </source>
</evidence>
<dbReference type="eggNOG" id="COG1131">
    <property type="taxonomic scope" value="Bacteria"/>
</dbReference>
<dbReference type="GO" id="GO:0016887">
    <property type="term" value="F:ATP hydrolysis activity"/>
    <property type="evidence" value="ECO:0007669"/>
    <property type="project" value="InterPro"/>
</dbReference>
<gene>
    <name evidence="6" type="ordered locus">Fnod_0254</name>
</gene>
<dbReference type="InterPro" id="IPR003439">
    <property type="entry name" value="ABC_transporter-like_ATP-bd"/>
</dbReference>
<evidence type="ECO:0000313" key="6">
    <source>
        <dbReference type="EMBL" id="ABS60120.1"/>
    </source>
</evidence>
<reference evidence="6 7" key="1">
    <citation type="submission" date="2007-07" db="EMBL/GenBank/DDBJ databases">
        <title>Complete sequence of Fervidobacterium nodosum Rt17-B1.</title>
        <authorList>
            <consortium name="US DOE Joint Genome Institute"/>
            <person name="Copeland A."/>
            <person name="Lucas S."/>
            <person name="Lapidus A."/>
            <person name="Barry K."/>
            <person name="Glavina del Rio T."/>
            <person name="Dalin E."/>
            <person name="Tice H."/>
            <person name="Pitluck S."/>
            <person name="Saunders E."/>
            <person name="Brettin T."/>
            <person name="Bruce D."/>
            <person name="Detter J.C."/>
            <person name="Han C."/>
            <person name="Schmutz J."/>
            <person name="Larimer F."/>
            <person name="Land M."/>
            <person name="Hauser L."/>
            <person name="Kyrpides N."/>
            <person name="Mikhailova N."/>
            <person name="Nelson K."/>
            <person name="Gogarten J.P."/>
            <person name="Noll K."/>
            <person name="Richardson P."/>
        </authorList>
    </citation>
    <scope>NUCLEOTIDE SEQUENCE [LARGE SCALE GENOMIC DNA]</scope>
    <source>
        <strain evidence="7">ATCC 35602 / DSM 5306 / Rt17-B1</strain>
    </source>
</reference>
<protein>
    <submittedName>
        <fullName evidence="6">ABC transporter related</fullName>
    </submittedName>
</protein>
<dbReference type="KEGG" id="fno:Fnod_0254"/>
<evidence type="ECO:0000256" key="1">
    <source>
        <dbReference type="ARBA" id="ARBA00005417"/>
    </source>
</evidence>
<sequence>MIKAVNLTKKFGDFTAVDSINLNVKKGEIFGFLGPNGAGKTTTIKMLTGALKPTFGMVEILGMDMKNKEIEIKRRIGVVPDEPKIYEHLRGYEFLEFIISIYKLDKKTVKSRIDDLCNVFGVDYLDKFAGEMSHGMKQKLMLISVLMRKPEVLFLDEPTVGLDAKSAKILKELLKKYAEEGTTVFMTTHILEIAEKMCDRIAIINKGQIIAEASVTELKEKYGQSLEDIFLNLTASEDIKELVEEL</sequence>
<proteinExistence type="inferred from homology"/>
<dbReference type="InterPro" id="IPR027417">
    <property type="entry name" value="P-loop_NTPase"/>
</dbReference>
<dbReference type="SMART" id="SM00382">
    <property type="entry name" value="AAA"/>
    <property type="match status" value="1"/>
</dbReference>
<dbReference type="PROSITE" id="PS50893">
    <property type="entry name" value="ABC_TRANSPORTER_2"/>
    <property type="match status" value="1"/>
</dbReference>
<dbReference type="OrthoDB" id="9775135at2"/>
<dbReference type="Pfam" id="PF00005">
    <property type="entry name" value="ABC_tran"/>
    <property type="match status" value="1"/>
</dbReference>